<dbReference type="PANTHER" id="PTHR47893:SF1">
    <property type="entry name" value="REGULATORY PROTEIN PCHR"/>
    <property type="match status" value="1"/>
</dbReference>
<dbReference type="AlphaFoldDB" id="A0A7G5EJT4"/>
<sequence>MSAPQRLGSSAWWRSSLPATLGHCVTDRLQIEPGLALVYMDYRAQQPLQQTSLLERDNRCLTLTVALQGQSSTTGVDGQRFDFVAGHSTLAAFASVRGERCFPAGQTLRQLRLVADEAVLQRYGLADLLDGVRFDQSARALHFGAYGASTSQWAAALLPRHAQTKEDERGSLLGIQIAALSLLSEQTRQLRPPPSTSALLRPADQDKILQARDILLRDYAQPLTVAYLCAAVGTNAFALKTGFRLLFGSSPHRMLTRIRMERAWALLDSGQRVSSVAFQVGYQHVSSFSTAFERHFGRTPKTVAGERWHTRA</sequence>
<dbReference type="Proteomes" id="UP000515240">
    <property type="component" value="Chromosome"/>
</dbReference>
<protein>
    <submittedName>
        <fullName evidence="4">Helix-turn-helix transcriptional regulator</fullName>
    </submittedName>
</protein>
<evidence type="ECO:0000256" key="2">
    <source>
        <dbReference type="ARBA" id="ARBA00023163"/>
    </source>
</evidence>
<evidence type="ECO:0000313" key="4">
    <source>
        <dbReference type="EMBL" id="QMV74259.1"/>
    </source>
</evidence>
<evidence type="ECO:0000313" key="5">
    <source>
        <dbReference type="Proteomes" id="UP000515240"/>
    </source>
</evidence>
<proteinExistence type="predicted"/>
<accession>A0A7G5EJT4</accession>
<dbReference type="PROSITE" id="PS01124">
    <property type="entry name" value="HTH_ARAC_FAMILY_2"/>
    <property type="match status" value="1"/>
</dbReference>
<dbReference type="Gene3D" id="1.10.10.60">
    <property type="entry name" value="Homeodomain-like"/>
    <property type="match status" value="1"/>
</dbReference>
<evidence type="ECO:0000256" key="1">
    <source>
        <dbReference type="ARBA" id="ARBA00023015"/>
    </source>
</evidence>
<dbReference type="EMBL" id="CP058554">
    <property type="protein sequence ID" value="QMV74259.1"/>
    <property type="molecule type" value="Genomic_DNA"/>
</dbReference>
<dbReference type="GO" id="GO:0043565">
    <property type="term" value="F:sequence-specific DNA binding"/>
    <property type="evidence" value="ECO:0007669"/>
    <property type="project" value="InterPro"/>
</dbReference>
<dbReference type="RefSeq" id="WP_182323749.1">
    <property type="nucleotide sequence ID" value="NZ_CP058554.1"/>
</dbReference>
<dbReference type="GO" id="GO:0003700">
    <property type="term" value="F:DNA-binding transcription factor activity"/>
    <property type="evidence" value="ECO:0007669"/>
    <property type="project" value="InterPro"/>
</dbReference>
<dbReference type="InterPro" id="IPR053142">
    <property type="entry name" value="PchR_regulatory_protein"/>
</dbReference>
<feature type="domain" description="HTH araC/xylS-type" evidence="3">
    <location>
        <begin position="209"/>
        <end position="306"/>
    </location>
</feature>
<dbReference type="Pfam" id="PF12833">
    <property type="entry name" value="HTH_18"/>
    <property type="match status" value="1"/>
</dbReference>
<name>A0A7G5EJT4_9BURK</name>
<dbReference type="KEGG" id="cpis:HS961_16245"/>
<dbReference type="InterPro" id="IPR009057">
    <property type="entry name" value="Homeodomain-like_sf"/>
</dbReference>
<keyword evidence="5" id="KW-1185">Reference proteome</keyword>
<evidence type="ECO:0000259" key="3">
    <source>
        <dbReference type="PROSITE" id="PS01124"/>
    </source>
</evidence>
<dbReference type="PANTHER" id="PTHR47893">
    <property type="entry name" value="REGULATORY PROTEIN PCHR"/>
    <property type="match status" value="1"/>
</dbReference>
<dbReference type="SUPFAM" id="SSF46689">
    <property type="entry name" value="Homeodomain-like"/>
    <property type="match status" value="2"/>
</dbReference>
<keyword evidence="1" id="KW-0805">Transcription regulation</keyword>
<dbReference type="InterPro" id="IPR018060">
    <property type="entry name" value="HTH_AraC"/>
</dbReference>
<organism evidence="4 5">
    <name type="scientific">Comamonas piscis</name>
    <dbReference type="NCBI Taxonomy" id="1562974"/>
    <lineage>
        <taxon>Bacteria</taxon>
        <taxon>Pseudomonadati</taxon>
        <taxon>Pseudomonadota</taxon>
        <taxon>Betaproteobacteria</taxon>
        <taxon>Burkholderiales</taxon>
        <taxon>Comamonadaceae</taxon>
        <taxon>Comamonas</taxon>
    </lineage>
</organism>
<dbReference type="SMART" id="SM00342">
    <property type="entry name" value="HTH_ARAC"/>
    <property type="match status" value="1"/>
</dbReference>
<gene>
    <name evidence="4" type="ORF">HS961_16245</name>
</gene>
<keyword evidence="2" id="KW-0804">Transcription</keyword>
<reference evidence="4 5" key="1">
    <citation type="journal article" date="2020" name="G3 (Bethesda)">
        <title>CeMbio - The Caenorhabditis elegans Microbiome Resource.</title>
        <authorList>
            <person name="Dirksen P."/>
            <person name="Assie A."/>
            <person name="Zimmermann J."/>
            <person name="Zhang F."/>
            <person name="Tietje A.M."/>
            <person name="Marsh S.A."/>
            <person name="Felix M.A."/>
            <person name="Shapira M."/>
            <person name="Kaleta C."/>
            <person name="Schulenburg H."/>
            <person name="Samuel B."/>
        </authorList>
    </citation>
    <scope>NUCLEOTIDE SEQUENCE [LARGE SCALE GENOMIC DNA]</scope>
    <source>
        <strain evidence="4 5">BIGb0172</strain>
    </source>
</reference>